<feature type="compositionally biased region" description="Polar residues" evidence="2">
    <location>
        <begin position="2769"/>
        <end position="2791"/>
    </location>
</feature>
<dbReference type="NCBIfam" id="TIGR01901">
    <property type="entry name" value="adhes_NPXG"/>
    <property type="match status" value="1"/>
</dbReference>
<keyword evidence="1" id="KW-0800">Toxin</keyword>
<evidence type="ECO:0000313" key="4">
    <source>
        <dbReference type="EMBL" id="PLR46166.1"/>
    </source>
</evidence>
<feature type="compositionally biased region" description="Basic and acidic residues" evidence="2">
    <location>
        <begin position="2457"/>
        <end position="2501"/>
    </location>
</feature>
<keyword evidence="5" id="KW-1185">Reference proteome</keyword>
<feature type="compositionally biased region" description="Polar residues" evidence="2">
    <location>
        <begin position="2841"/>
        <end position="2862"/>
    </location>
</feature>
<dbReference type="InterPro" id="IPR010069">
    <property type="entry name" value="CdiA_FHA1_rpt"/>
</dbReference>
<dbReference type="InterPro" id="IPR012334">
    <property type="entry name" value="Pectin_lyas_fold"/>
</dbReference>
<feature type="region of interest" description="Disordered" evidence="2">
    <location>
        <begin position="1918"/>
        <end position="1968"/>
    </location>
</feature>
<feature type="compositionally biased region" description="Polar residues" evidence="2">
    <location>
        <begin position="2891"/>
        <end position="2902"/>
    </location>
</feature>
<feature type="compositionally biased region" description="Basic and acidic residues" evidence="2">
    <location>
        <begin position="2611"/>
        <end position="2621"/>
    </location>
</feature>
<dbReference type="InterPro" id="IPR025157">
    <property type="entry name" value="Hemagglutinin_rpt"/>
</dbReference>
<evidence type="ECO:0000259" key="3">
    <source>
        <dbReference type="SMART" id="SM00912"/>
    </source>
</evidence>
<evidence type="ECO:0000256" key="1">
    <source>
        <dbReference type="ARBA" id="ARBA00022656"/>
    </source>
</evidence>
<feature type="non-terminal residue" evidence="4">
    <location>
        <position position="3129"/>
    </location>
</feature>
<feature type="compositionally biased region" description="Polar residues" evidence="2">
    <location>
        <begin position="1935"/>
        <end position="1957"/>
    </location>
</feature>
<dbReference type="Pfam" id="PF13332">
    <property type="entry name" value="Fil_haemagg_2"/>
    <property type="match status" value="2"/>
</dbReference>
<dbReference type="InterPro" id="IPR011050">
    <property type="entry name" value="Pectin_lyase_fold/virulence"/>
</dbReference>
<organism evidence="4 5">
    <name type="scientific">Chimaeribacter arupi</name>
    <dbReference type="NCBI Taxonomy" id="2060066"/>
    <lineage>
        <taxon>Bacteria</taxon>
        <taxon>Pseudomonadati</taxon>
        <taxon>Pseudomonadota</taxon>
        <taxon>Gammaproteobacteria</taxon>
        <taxon>Enterobacterales</taxon>
        <taxon>Yersiniaceae</taxon>
        <taxon>Chimaeribacter</taxon>
    </lineage>
</organism>
<dbReference type="Gene3D" id="2.160.20.10">
    <property type="entry name" value="Single-stranded right-handed beta-helix, Pectin lyase-like"/>
    <property type="match status" value="1"/>
</dbReference>
<evidence type="ECO:0000256" key="2">
    <source>
        <dbReference type="SAM" id="MobiDB-lite"/>
    </source>
</evidence>
<dbReference type="OrthoDB" id="2664633at2"/>
<dbReference type="GO" id="GO:0090729">
    <property type="term" value="F:toxin activity"/>
    <property type="evidence" value="ECO:0007669"/>
    <property type="project" value="UniProtKB-KW"/>
</dbReference>
<sequence>MCNGDILEEKMVSKKQPVQKGSKKGKGLNSKLRPLYLAVASVMPVAAMGDAIIPETNKQNAPTMNQSANGTPVVNITDPNQRGISHNKYSEFNVNQQGVIFNNSMADGVSKIGGHTMKNTQLNKEANVILNEVTGAKGTHLNGTMEVFGRKADVIIANENGIKVNGVATVNTNNLTLTTGKVVPQNDGRILLNVEKGGVDIEGRGISTDGLGYFDIISRTVKLDGEIAGQAETKVVTGLNDYDPETRTHTVRSTTGEDRPEVAIDGSALGSMYGGRIQLISTESGVGVRHQGSLVGTRGVEISADGDLMLSGIQSDQGNVTLAGNAISVQKHDGYGGIASQGDLVIRALSHLMLGADAVSEQGTIRIDAGSMLQSAAVLMAKNGQSSTGNIPSIIINVNDEYQIAGNLYAVDAQGNRLNNATITLEKGAYVVRVGGQVVNAGVTSDAQLVAQQGDISVKAKKLKNSKGGVVARKGAITFNITDVAENDGTIQAAGSFFLNTGKAKNSGIIYADTQRFTVGSLENQGAMFANNVIVETGALDNSGVINANADITLKANGDLVNNSGDIQGKNVAIEQNGTTAGSAKMTNTGKVQAADALRIKTDTLDNSGKLYSGKEMNLALTDALNLHQGSETTAYGDLTVTGAEERKLNITNDGGWLQGNNIHLNGLDTLTNQNNGTIITSNTFDLKNSNTLLNDSGLIQGNNVVLDNINTVTNQNDSTILAGDSLSMTQVKDLTNAQSTLSATNALVMDGVENIVNQKGLISAGTSLDISNAVQLRNIDSSTIQSQGALNIDNVGLLKNENASGMLSINDALTLSDIGVLSNDATSQILSAAQITITDIDTLANQGLIQANDAMMLKGINRLVNSGETALIASIEQLTLQAIAELTNADGAYISGGTAAVLEQIGKLINSKAIIQSAGDVSISADTMENIGTDTDEGTGVLADDSMELLIADELVNTGGAALVANNRLDIITDTLSNTKGDHLMGGQISAGEVNLLTNTLDNRHGAIQAYENLILNINKILKNHEGTLWSDHSLELNIKGDFTLRDIADSNPDDNVDDSDNSGTINAKNKLAINTTGDLQIDSALESRGEIHLNAEGDLTNNHAIISNQDIYLTGTNVTNSENSLIWSMDDLNIDAKEGTFTNGYNGNVLSMSDISIVAENLINDVGIIRSEGNMNLDAQVIENRSQYSGDKWDYGPTQQGTASITGDEGMKYLEWKMWTDLPILSSDIELVKAGEISSGGHMFINQKDLFTNSAEKPMSVKNDGGIIQSKGSMFITGDLYNTPRYVDMSMHDYLHHQLATPIKISFYWRSVGDGTRTALFDTLHGLLDYLLGSGEPSDYKDDDASWSWWQDANRPKFVDVMRKTAAGTPNSSAQLNDIMIRLFGESWITKDYADLKSDWAKLNGESEKQLKEKKQYFLPSDKGSIVSGGDFVHDGGSLNNGIDDVEIKTGKDENVVVEKVGEQEVDAIDAGYEIDVNLKKVEELRGGISTLPTLAELINIPGMFATSTEWNTRNSDDKAVKTDPDSKVVPMYETRTSLINQDDYFGSEYFFEQVGYDPAQPAMVIGDNYFISELIRRQLNQSVGTFFSVRDGVEGADLVQMLMNNARQASDDAFMGLEVGKPLTDEQKANLDQDIVWFVNQNIDGTDVLVPMVYLSAKTIEQMETGVQEGAGSAVIHANNNVITDATEVNNNNGVISAGKSVVIQSKGDINNVSRGMNSGIKAGESIIAVSTDGSINNDGAAMKAGQDILMSAENGEINITASVGRDVTGKQEIHRYDDAISAGGSIGMQAKDITVNAGTITAGKDIGMKATEGDVKFNEMHEISAEYKQSSDFGGALNFESTETKNTQATSKQSHISAGNNMVIDAANDIVMEGGEYTAKAGKFNAGNDILIKTAQDHAYSETKHVKEEFSISGKVSGGGYTAEGEYSNRDGASSHTDGGNYENVNDTDTASPGSRKPGKAPVAPMVEVKAGYSSLKEESTAQSTTNKNAQFNFDEQLDMTAGKTLDIGGADIKSKGLVNLTAEELASTKYEDTLETTYSKEEMFIGVKNQSGSVIADVLDKNAAMVVNKVNNPDVGFDPAMTALQVAGDASNLYFNDLASSTTTWGVSKNSTSGSTSSSKENITHIEAGQLNIKTKNDAALNGVDIKADGVNMDIGGDLSVRAAEAKTSFKEKSKGFEVGISSGVAVDKDTVGMGASLDVSAHGGKSSGDTKSYANSSIAAKDVKIKTGGDMTLDGSNIDADTADIETGGKLNIISRQDTVNTDASSWHAGVSVGVAVTTDSKMMPIPTFGVNAGGGSEYHDEAKTNKQAGIHTKGELNVKSGDDINMTGAHIISDSKTGTVETKGKINATELVDKVEQDGAYGGGGGGITKTGVSVNGYVETVDEVHFNETQHSTISVGDVVGEVNGKLNKDGSQTSTITKDEKEWGNDISFSFGTGGGGKKKPDAASPPKRPDSARPAPRPDDARPAPRPDDVKPQPKPDDVKPQPQPKPDDVKPQPQPEPDDVKPQPQPKPDDVKPQPQPEPDDVKPQPQPKPDDNQPKPDDNQPKPDDNQPKPDDNQPKPDDNQPKPDDNQPKPDDNQPKPDGTDGDETIDPAKPGRPGEYNGKHWEVKMPDRVILTPGSATGKTEWIEPPRDGNTNNGTPYEGVPRSGSTIPRVADIKPADSTPAADPSQYNGKHWDVKTPDPVILTPGSNTNNIKDHDTPRDGNTNNGTEYEGQGKIIHDPNGTAKNISETTGLNGDPSQYDGKHWDVKTPEPVVLTPGSNTNNVQDNATPRDGNTSNGTAYEGQGKVVHDPDGTAKNIAETTGLNGDPSQYDGKSWGVEEPAPVVLTPGSGTNNVQDNATPRDGNTNNGTAYEGQPKLVKGSVRKMPAATATDAEPKTTVASAENTGSQSNLVKGAVRNTTAVTTKVAPGENGGGVQPKPIATGEGQGAEIRGPEAASAGNMGLTVEPKAKGLIVPGQNGNGVQPKPVVIDGMEMGTAKSVEIRGPEAASAGNMGLTIEPKAKGLNVPGQNGNGVQPKPVVLDGMEMGTAKPVEIRGPEAASAGNMGLTVEPKAKGLIVPGQNGGSAQPKPVVIDGMEMGTAKSVEIRGPEAASAGTIHLDIASKAKGLIEPMDKGH</sequence>
<feature type="compositionally biased region" description="Polar residues" evidence="2">
    <location>
        <begin position="2811"/>
        <end position="2820"/>
    </location>
</feature>
<dbReference type="GO" id="GO:0003824">
    <property type="term" value="F:catalytic activity"/>
    <property type="evidence" value="ECO:0007669"/>
    <property type="project" value="UniProtKB-ARBA"/>
</dbReference>
<comment type="caution">
    <text evidence="4">The sequence shown here is derived from an EMBL/GenBank/DDBJ whole genome shotgun (WGS) entry which is preliminary data.</text>
</comment>
<proteinExistence type="predicted"/>
<feature type="compositionally biased region" description="Basic and acidic residues" evidence="2">
    <location>
        <begin position="2540"/>
        <end position="2592"/>
    </location>
</feature>
<protein>
    <recommendedName>
        <fullName evidence="3">Filamentous haemagglutinin FhaB/tRNA nuclease CdiA-like TPS domain-containing protein</fullName>
    </recommendedName>
</protein>
<feature type="region of interest" description="Disordered" evidence="2">
    <location>
        <begin position="2413"/>
        <end position="2902"/>
    </location>
</feature>
<accession>A0A2N5EJQ3</accession>
<dbReference type="Pfam" id="PF05860">
    <property type="entry name" value="TPS"/>
    <property type="match status" value="1"/>
</dbReference>
<dbReference type="PRINTS" id="PR01217">
    <property type="entry name" value="PRICHEXTENSN"/>
</dbReference>
<name>A0A2N5EJQ3_9GAMM</name>
<dbReference type="SMART" id="SM00912">
    <property type="entry name" value="Haemagg_act"/>
    <property type="match status" value="1"/>
</dbReference>
<dbReference type="SUPFAM" id="SSF51126">
    <property type="entry name" value="Pectin lyase-like"/>
    <property type="match status" value="1"/>
</dbReference>
<dbReference type="Proteomes" id="UP000234626">
    <property type="component" value="Unassembled WGS sequence"/>
</dbReference>
<reference evidence="4 5" key="1">
    <citation type="submission" date="2017-12" db="EMBL/GenBank/DDBJ databases">
        <title>Characterization of six clinical isolates of Enterochimera gen. nov., a novel genus of the Yersiniaciae family and the three species Enterochimera arupensis sp. nov., Enterochimera coloradensis sp. nov, and Enterochimera californica sp. nov.</title>
        <authorList>
            <person name="Rossi A."/>
            <person name="Fisher M."/>
        </authorList>
    </citation>
    <scope>NUCLEOTIDE SEQUENCE [LARGE SCALE GENOMIC DNA]</scope>
    <source>
        <strain evidence="4 5">2016Iso1</strain>
    </source>
</reference>
<evidence type="ECO:0000313" key="5">
    <source>
        <dbReference type="Proteomes" id="UP000234626"/>
    </source>
</evidence>
<dbReference type="EMBL" id="PJZK01000019">
    <property type="protein sequence ID" value="PLR46166.1"/>
    <property type="molecule type" value="Genomic_DNA"/>
</dbReference>
<dbReference type="InterPro" id="IPR008638">
    <property type="entry name" value="FhaB/CdiA-like_TPS"/>
</dbReference>
<gene>
    <name evidence="4" type="ORF">CYR34_16175</name>
</gene>
<feature type="compositionally biased region" description="Polar residues" evidence="2">
    <location>
        <begin position="2735"/>
        <end position="2749"/>
    </location>
</feature>
<dbReference type="NCBIfam" id="TIGR01731">
    <property type="entry name" value="fil_hemag_20aa"/>
    <property type="match status" value="10"/>
</dbReference>
<feature type="domain" description="Filamentous haemagglutinin FhaB/tRNA nuclease CdiA-like TPS" evidence="3">
    <location>
        <begin position="68"/>
        <end position="187"/>
    </location>
</feature>